<dbReference type="CDD" id="cd00037">
    <property type="entry name" value="CLECT"/>
    <property type="match status" value="1"/>
</dbReference>
<dbReference type="Gene3D" id="3.90.215.10">
    <property type="entry name" value="Gamma Fibrinogen, chain A, domain 1"/>
    <property type="match status" value="1"/>
</dbReference>
<dbReference type="InterPro" id="IPR006621">
    <property type="entry name" value="Nose-resist-to-fluoxetine_N"/>
</dbReference>
<feature type="transmembrane region" description="Helical" evidence="3">
    <location>
        <begin position="375"/>
        <end position="390"/>
    </location>
</feature>
<feature type="transmembrane region" description="Helical" evidence="3">
    <location>
        <begin position="213"/>
        <end position="237"/>
    </location>
</feature>
<feature type="region of interest" description="Disordered" evidence="2">
    <location>
        <begin position="861"/>
        <end position="914"/>
    </location>
</feature>
<dbReference type="SMART" id="SM00186">
    <property type="entry name" value="FBG"/>
    <property type="match status" value="1"/>
</dbReference>
<dbReference type="NCBIfam" id="NF040941">
    <property type="entry name" value="GGGWT_bact"/>
    <property type="match status" value="1"/>
</dbReference>
<feature type="transmembrane region" description="Helical" evidence="3">
    <location>
        <begin position="320"/>
        <end position="341"/>
    </location>
</feature>
<feature type="transmembrane region" description="Helical" evidence="3">
    <location>
        <begin position="615"/>
        <end position="638"/>
    </location>
</feature>
<dbReference type="PANTHER" id="PTHR11161:SF55">
    <property type="entry name" value="NOSE RESISTANT-TO-FLUOXETINE PROTEIN N-TERMINAL DOMAIN-CONTAINING PROTEIN"/>
    <property type="match status" value="1"/>
</dbReference>
<dbReference type="AlphaFoldDB" id="A0A914V8Q3"/>
<dbReference type="Pfam" id="PF00059">
    <property type="entry name" value="Lectin_C"/>
    <property type="match status" value="1"/>
</dbReference>
<dbReference type="InterPro" id="IPR002181">
    <property type="entry name" value="Fibrinogen_a/b/g_C_dom"/>
</dbReference>
<keyword evidence="6" id="KW-1185">Reference proteome</keyword>
<feature type="transmembrane region" description="Helical" evidence="3">
    <location>
        <begin position="583"/>
        <end position="603"/>
    </location>
</feature>
<evidence type="ECO:0000256" key="1">
    <source>
        <dbReference type="ARBA" id="ARBA00023157"/>
    </source>
</evidence>
<dbReference type="InterPro" id="IPR002656">
    <property type="entry name" value="Acyl_transf_3_dom"/>
</dbReference>
<evidence type="ECO:0000259" key="4">
    <source>
        <dbReference type="PROSITE" id="PS50041"/>
    </source>
</evidence>
<evidence type="ECO:0000313" key="6">
    <source>
        <dbReference type="Proteomes" id="UP000887566"/>
    </source>
</evidence>
<protein>
    <submittedName>
        <fullName evidence="7">Uncharacterized protein</fullName>
    </submittedName>
</protein>
<feature type="transmembrane region" description="Helical" evidence="3">
    <location>
        <begin position="457"/>
        <end position="481"/>
    </location>
</feature>
<dbReference type="InterPro" id="IPR036056">
    <property type="entry name" value="Fibrinogen-like_C"/>
</dbReference>
<dbReference type="InterPro" id="IPR018378">
    <property type="entry name" value="C-type_lectin_CS"/>
</dbReference>
<dbReference type="InterPro" id="IPR016187">
    <property type="entry name" value="CTDL_fold"/>
</dbReference>
<dbReference type="PROSITE" id="PS50041">
    <property type="entry name" value="C_TYPE_LECTIN_2"/>
    <property type="match status" value="1"/>
</dbReference>
<dbReference type="Pfam" id="PF20146">
    <property type="entry name" value="NRF"/>
    <property type="match status" value="1"/>
</dbReference>
<keyword evidence="1" id="KW-1015">Disulfide bond</keyword>
<proteinExistence type="predicted"/>
<sequence length="1153" mass="128409">MQINEERLKKAMEHKELLLDRKPSLESVMKKPGQFDSAVLGNTAVSEECQSDFQLMLLAAQSIITKKPIAGWDTSFIISQLDSCGKPGPGILQGNFQWMGAYQECININAPPPPSNTRNYPYQGGYCRAAFAINPSIMGRKKRSTPHTEAACTSALKGGAGVTLSEDICLPKGCANDQDATVILRYMTGGDNSSVCHVACIDPEANTLSWRGVVVAVVMCITLAVVLFGTLIDYCWYQNNKDHHLAKAVPIRMLLAFSFYTNTVEIMAAKNRPGAIGAIHCIRVFSMVWVIAGHVFMVALEVSNNPFDAVPIIKDLMTQVIVNAFFSVDSFFFLSGLLLSFMWFKELKKNRKAVMSPSAWIMFYVHRIIRLSPPYYMIIAFYTWVFPYFLKQSPLFFGTSDLLIGSCPDNWWINFLYLLNIIDYKNQCYPVAWYLATDMQIHLFAPVVLIPLAISPLIGYAVSALLMVLSAAASIFTINYFHMPPSAFLSPYGAKDLEYTVDPSYYTFYVYDAPWIRFPVYLMGILLGYYLQNNKRKVTIPKVVNIVGWALSLAMMLLVVFGLHDYMGGTDIDVFWRAMYTAFSKTVWGLCLAWIVYSCYYGYGGPFNRFLSWNIWIPLGRLTYCAYLLHMTVALYIMSTQKQAVHWSGVIDLIIHQLIPTIVFSYIGAIIWSSAYEISTSKIEMIFLGDLRKRPHPEALDTVAPKKDDNSNGTYIIDTDKNACPDGWRASEVIANKCYYVGVQKKIWFEANAFCTGAGPNAYLTTIESAFENGNVNAVVISTSAVAVCDQFWIGANDFDLGPGKFTWVDGNPSKYRNWSPGQPDDIQQCASTTARTTGLWKSEACGIENCFICEMYTGSSGGSTTTTPSTQTTPPIATTTTPPPKTTSQLPTTAGVTTTTQPPTAAWTTTTQPPTATGIQMTDCYDWLHSGGATTSGVYTIQPPGSAPFDVYCDMTTDGGGWTIIQRRQDGSLSFYDKKWADYKNGFKTGTMGNQWLGNDKIHLLSTKDSTVNVRVEIRGDRCVPGGSTHRICASPVDPNVFVFGVYQFYIDDESNQYMMHTTDILAGNMTSPGLKGFSSSNFMAFETIDRTNGNDYIIADEIGAWWFTSGTLIALNGKYNSNTWGIYFNRKYNNLNYDIVPISTEIKLRRV</sequence>
<feature type="transmembrane region" description="Helical" evidence="3">
    <location>
        <begin position="543"/>
        <end position="563"/>
    </location>
</feature>
<dbReference type="Pfam" id="PF01757">
    <property type="entry name" value="Acyl_transf_3"/>
    <property type="match status" value="1"/>
</dbReference>
<feature type="compositionally biased region" description="Low complexity" evidence="2">
    <location>
        <begin position="863"/>
        <end position="914"/>
    </location>
</feature>
<feature type="transmembrane region" description="Helical" evidence="3">
    <location>
        <begin position="658"/>
        <end position="676"/>
    </location>
</feature>
<dbReference type="SUPFAM" id="SSF56436">
    <property type="entry name" value="C-type lectin-like"/>
    <property type="match status" value="1"/>
</dbReference>
<feature type="transmembrane region" description="Helical" evidence="3">
    <location>
        <begin position="431"/>
        <end position="450"/>
    </location>
</feature>
<dbReference type="Proteomes" id="UP000887566">
    <property type="component" value="Unplaced"/>
</dbReference>
<feature type="transmembrane region" description="Helical" evidence="3">
    <location>
        <begin position="249"/>
        <end position="269"/>
    </location>
</feature>
<keyword evidence="3" id="KW-0472">Membrane</keyword>
<evidence type="ECO:0000259" key="5">
    <source>
        <dbReference type="PROSITE" id="PS51406"/>
    </source>
</evidence>
<dbReference type="PROSITE" id="PS51406">
    <property type="entry name" value="FIBRINOGEN_C_2"/>
    <property type="match status" value="1"/>
</dbReference>
<dbReference type="SMART" id="SM00703">
    <property type="entry name" value="NRF"/>
    <property type="match status" value="1"/>
</dbReference>
<dbReference type="InterPro" id="IPR001304">
    <property type="entry name" value="C-type_lectin-like"/>
</dbReference>
<evidence type="ECO:0000256" key="3">
    <source>
        <dbReference type="SAM" id="Phobius"/>
    </source>
</evidence>
<feature type="domain" description="Fibrinogen C-terminal" evidence="5">
    <location>
        <begin position="916"/>
        <end position="1153"/>
    </location>
</feature>
<name>A0A914V8Q3_9BILA</name>
<dbReference type="InterPro" id="IPR014716">
    <property type="entry name" value="Fibrinogen_a/b/g_C_1"/>
</dbReference>
<dbReference type="Pfam" id="PF00147">
    <property type="entry name" value="Fibrinogen_C"/>
    <property type="match status" value="1"/>
</dbReference>
<reference evidence="7" key="1">
    <citation type="submission" date="2022-11" db="UniProtKB">
        <authorList>
            <consortium name="WormBaseParasite"/>
        </authorList>
    </citation>
    <scope>IDENTIFICATION</scope>
</reference>
<dbReference type="PROSITE" id="PS00615">
    <property type="entry name" value="C_TYPE_LECTIN_1"/>
    <property type="match status" value="1"/>
</dbReference>
<dbReference type="InterPro" id="IPR052728">
    <property type="entry name" value="O2_lipid_transport_reg"/>
</dbReference>
<dbReference type="PANTHER" id="PTHR11161">
    <property type="entry name" value="O-ACYLTRANSFERASE"/>
    <property type="match status" value="1"/>
</dbReference>
<feature type="domain" description="C-type lectin" evidence="4">
    <location>
        <begin position="734"/>
        <end position="855"/>
    </location>
</feature>
<dbReference type="SUPFAM" id="SSF56496">
    <property type="entry name" value="Fibrinogen C-terminal domain-like"/>
    <property type="match status" value="1"/>
</dbReference>
<dbReference type="InterPro" id="IPR016186">
    <property type="entry name" value="C-type_lectin-like/link_sf"/>
</dbReference>
<feature type="transmembrane region" description="Helical" evidence="3">
    <location>
        <begin position="281"/>
        <end position="300"/>
    </location>
</feature>
<evidence type="ECO:0000313" key="7">
    <source>
        <dbReference type="WBParaSite" id="PSAMB.scaffold1681size28763.g14480.t1"/>
    </source>
</evidence>
<evidence type="ECO:0000256" key="2">
    <source>
        <dbReference type="SAM" id="MobiDB-lite"/>
    </source>
</evidence>
<organism evidence="6 7">
    <name type="scientific">Plectus sambesii</name>
    <dbReference type="NCBI Taxonomy" id="2011161"/>
    <lineage>
        <taxon>Eukaryota</taxon>
        <taxon>Metazoa</taxon>
        <taxon>Ecdysozoa</taxon>
        <taxon>Nematoda</taxon>
        <taxon>Chromadorea</taxon>
        <taxon>Plectida</taxon>
        <taxon>Plectina</taxon>
        <taxon>Plectoidea</taxon>
        <taxon>Plectidae</taxon>
        <taxon>Plectus</taxon>
    </lineage>
</organism>
<dbReference type="GO" id="GO:0016747">
    <property type="term" value="F:acyltransferase activity, transferring groups other than amino-acyl groups"/>
    <property type="evidence" value="ECO:0007669"/>
    <property type="project" value="InterPro"/>
</dbReference>
<accession>A0A914V8Q3</accession>
<keyword evidence="3" id="KW-0812">Transmembrane</keyword>
<dbReference type="SMART" id="SM00034">
    <property type="entry name" value="CLECT"/>
    <property type="match status" value="1"/>
</dbReference>
<keyword evidence="3" id="KW-1133">Transmembrane helix</keyword>
<dbReference type="Gene3D" id="3.10.100.10">
    <property type="entry name" value="Mannose-Binding Protein A, subunit A"/>
    <property type="match status" value="1"/>
</dbReference>
<dbReference type="WBParaSite" id="PSAMB.scaffold1681size28763.g14480.t1">
    <property type="protein sequence ID" value="PSAMB.scaffold1681size28763.g14480.t1"/>
    <property type="gene ID" value="PSAMB.scaffold1681size28763.g14480"/>
</dbReference>
<feature type="transmembrane region" description="Helical" evidence="3">
    <location>
        <begin position="514"/>
        <end position="531"/>
    </location>
</feature>